<proteinExistence type="inferred from homology"/>
<sequence>MANLFKRTATALLFASVSMAAAAAYPDHPINLMHGFGAGGNADSVARVIADAMGKRLGQTVVVEPRTGAGGTIASAYVAKAKPDGYTLIMLTGGHTASAAVRKEVPYDPVGSFSMVSTVSRFPFVISVKADNPAKDLKQLLDQARAHPGTVTYTSVGVGSTQHLTGELLAAKAGVSMVHVPYRGGGAPVQAVLSGDVNVMVDTPTVTAPQLKSGKLRALGVTSPQPWPLLPGVPTVGSVIPGFTVMSWLGIAGPADMPKDVVDTLNRTLKDVLADQAVQKRLHAMGSEAWYGTPTEMRDMIATTTEQWKQVVKAAKIPLQ</sequence>
<dbReference type="CDD" id="cd13578">
    <property type="entry name" value="PBP2_Bug27"/>
    <property type="match status" value="1"/>
</dbReference>
<dbReference type="PANTHER" id="PTHR42928">
    <property type="entry name" value="TRICARBOXYLATE-BINDING PROTEIN"/>
    <property type="match status" value="1"/>
</dbReference>
<evidence type="ECO:0000313" key="4">
    <source>
        <dbReference type="Proteomes" id="UP000214603"/>
    </source>
</evidence>
<dbReference type="InterPro" id="IPR005064">
    <property type="entry name" value="BUG"/>
</dbReference>
<reference evidence="4" key="1">
    <citation type="submission" date="2017-06" db="EMBL/GenBank/DDBJ databases">
        <title>Herbaspirillum phytohormonus sp. nov., isolated from the root nodule of Robinia pseudoacacia in lead-zinc mine.</title>
        <authorList>
            <person name="Fan M."/>
            <person name="Lin Y."/>
        </authorList>
    </citation>
    <scope>NUCLEOTIDE SEQUENCE [LARGE SCALE GENOMIC DNA]</scope>
    <source>
        <strain evidence="4">SC-089</strain>
    </source>
</reference>
<keyword evidence="4" id="KW-1185">Reference proteome</keyword>
<dbReference type="Proteomes" id="UP000214603">
    <property type="component" value="Unassembled WGS sequence"/>
</dbReference>
<gene>
    <name evidence="3" type="ORF">CEY11_03625</name>
</gene>
<dbReference type="Pfam" id="PF03401">
    <property type="entry name" value="TctC"/>
    <property type="match status" value="1"/>
</dbReference>
<dbReference type="RefSeq" id="WP_088601978.1">
    <property type="nucleotide sequence ID" value="NZ_NJIH01000002.1"/>
</dbReference>
<evidence type="ECO:0000256" key="1">
    <source>
        <dbReference type="ARBA" id="ARBA00006987"/>
    </source>
</evidence>
<dbReference type="PANTHER" id="PTHR42928:SF5">
    <property type="entry name" value="BLR1237 PROTEIN"/>
    <property type="match status" value="1"/>
</dbReference>
<dbReference type="SUPFAM" id="SSF53850">
    <property type="entry name" value="Periplasmic binding protein-like II"/>
    <property type="match status" value="1"/>
</dbReference>
<evidence type="ECO:0000256" key="2">
    <source>
        <dbReference type="SAM" id="SignalP"/>
    </source>
</evidence>
<feature type="chain" id="PRO_5012510958" description="MFS transporter" evidence="2">
    <location>
        <begin position="24"/>
        <end position="320"/>
    </location>
</feature>
<comment type="caution">
    <text evidence="3">The sequence shown here is derived from an EMBL/GenBank/DDBJ whole genome shotgun (WGS) entry which is preliminary data.</text>
</comment>
<dbReference type="PIRSF" id="PIRSF017082">
    <property type="entry name" value="YflP"/>
    <property type="match status" value="1"/>
</dbReference>
<dbReference type="Gene3D" id="3.40.190.150">
    <property type="entry name" value="Bordetella uptake gene, domain 1"/>
    <property type="match status" value="1"/>
</dbReference>
<dbReference type="Gene3D" id="3.40.190.10">
    <property type="entry name" value="Periplasmic binding protein-like II"/>
    <property type="match status" value="1"/>
</dbReference>
<dbReference type="OrthoDB" id="8880364at2"/>
<dbReference type="AlphaFoldDB" id="A0A225N488"/>
<evidence type="ECO:0000313" key="3">
    <source>
        <dbReference type="EMBL" id="OWT65829.1"/>
    </source>
</evidence>
<feature type="signal peptide" evidence="2">
    <location>
        <begin position="1"/>
        <end position="23"/>
    </location>
</feature>
<name>A0A225N488_9BURK</name>
<evidence type="ECO:0008006" key="5">
    <source>
        <dbReference type="Google" id="ProtNLM"/>
    </source>
</evidence>
<keyword evidence="2" id="KW-0732">Signal</keyword>
<protein>
    <recommendedName>
        <fullName evidence="5">MFS transporter</fullName>
    </recommendedName>
</protein>
<dbReference type="EMBL" id="NJIH01000002">
    <property type="protein sequence ID" value="OWT65829.1"/>
    <property type="molecule type" value="Genomic_DNA"/>
</dbReference>
<organism evidence="3 4">
    <name type="scientific">Candidimonas nitroreducens</name>
    <dbReference type="NCBI Taxonomy" id="683354"/>
    <lineage>
        <taxon>Bacteria</taxon>
        <taxon>Pseudomonadati</taxon>
        <taxon>Pseudomonadota</taxon>
        <taxon>Betaproteobacteria</taxon>
        <taxon>Burkholderiales</taxon>
        <taxon>Alcaligenaceae</taxon>
        <taxon>Candidimonas</taxon>
    </lineage>
</organism>
<accession>A0A225N488</accession>
<dbReference type="InterPro" id="IPR042100">
    <property type="entry name" value="Bug_dom1"/>
</dbReference>
<comment type="similarity">
    <text evidence="1">Belongs to the UPF0065 (bug) family.</text>
</comment>